<name>I4BJ85_MYCCN</name>
<evidence type="ECO:0000313" key="4">
    <source>
        <dbReference type="Proteomes" id="UP000006057"/>
    </source>
</evidence>
<feature type="chain" id="PRO_5038638706" evidence="2">
    <location>
        <begin position="26"/>
        <end position="59"/>
    </location>
</feature>
<dbReference type="STRING" id="710421.Mycch_2570"/>
<dbReference type="PATRIC" id="fig|710421.3.peg.2567"/>
<keyword evidence="2" id="KW-0732">Signal</keyword>
<protein>
    <submittedName>
        <fullName evidence="3">Uncharacterized protein</fullName>
    </submittedName>
</protein>
<dbReference type="HOGENOM" id="CLU_2955590_0_0_11"/>
<keyword evidence="4" id="KW-1185">Reference proteome</keyword>
<feature type="signal peptide" evidence="2">
    <location>
        <begin position="1"/>
        <end position="25"/>
    </location>
</feature>
<feature type="compositionally biased region" description="Polar residues" evidence="1">
    <location>
        <begin position="48"/>
        <end position="59"/>
    </location>
</feature>
<evidence type="ECO:0000256" key="2">
    <source>
        <dbReference type="SAM" id="SignalP"/>
    </source>
</evidence>
<sequence length="59" mass="6117" precursor="true">MMLKFFAATCLAGMIAIGAVALAHAAPNQSPASPYMTHQQPTPTTTTSNAPTYSGRTGY</sequence>
<proteinExistence type="predicted"/>
<dbReference type="EMBL" id="CP003053">
    <property type="protein sequence ID" value="AFM17342.1"/>
    <property type="molecule type" value="Genomic_DNA"/>
</dbReference>
<evidence type="ECO:0000313" key="3">
    <source>
        <dbReference type="EMBL" id="AFM17342.1"/>
    </source>
</evidence>
<gene>
    <name evidence="3" type="ordered locus">Mycch_2570</name>
</gene>
<organism evidence="3 4">
    <name type="scientific">Mycolicibacterium chubuense (strain NBB4)</name>
    <name type="common">Mycobacterium chubuense</name>
    <dbReference type="NCBI Taxonomy" id="710421"/>
    <lineage>
        <taxon>Bacteria</taxon>
        <taxon>Bacillati</taxon>
        <taxon>Actinomycetota</taxon>
        <taxon>Actinomycetes</taxon>
        <taxon>Mycobacteriales</taxon>
        <taxon>Mycobacteriaceae</taxon>
        <taxon>Mycolicibacterium</taxon>
    </lineage>
</organism>
<dbReference type="Proteomes" id="UP000006057">
    <property type="component" value="Chromosome"/>
</dbReference>
<evidence type="ECO:0000256" key="1">
    <source>
        <dbReference type="SAM" id="MobiDB-lite"/>
    </source>
</evidence>
<feature type="compositionally biased region" description="Low complexity" evidence="1">
    <location>
        <begin position="37"/>
        <end position="47"/>
    </location>
</feature>
<accession>I4BJ85</accession>
<reference evidence="3 4" key="1">
    <citation type="submission" date="2012-06" db="EMBL/GenBank/DDBJ databases">
        <title>Complete sequence of chromosome of Mycobacterium chubuense NBB4.</title>
        <authorList>
            <consortium name="US DOE Joint Genome Institute"/>
            <person name="Lucas S."/>
            <person name="Han J."/>
            <person name="Lapidus A."/>
            <person name="Cheng J.-F."/>
            <person name="Goodwin L."/>
            <person name="Pitluck S."/>
            <person name="Peters L."/>
            <person name="Mikhailova N."/>
            <person name="Teshima H."/>
            <person name="Detter J.C."/>
            <person name="Han C."/>
            <person name="Tapia R."/>
            <person name="Land M."/>
            <person name="Hauser L."/>
            <person name="Kyrpides N."/>
            <person name="Ivanova N."/>
            <person name="Pagani I."/>
            <person name="Mattes T."/>
            <person name="Holmes A."/>
            <person name="Rutledge P."/>
            <person name="Paulsen I."/>
            <person name="Coleman N."/>
            <person name="Woyke T."/>
        </authorList>
    </citation>
    <scope>NUCLEOTIDE SEQUENCE [LARGE SCALE GENOMIC DNA]</scope>
    <source>
        <strain evidence="3 4">NBB4</strain>
    </source>
</reference>
<dbReference type="KEGG" id="mcb:Mycch_2570"/>
<dbReference type="AlphaFoldDB" id="I4BJ85"/>
<feature type="region of interest" description="Disordered" evidence="1">
    <location>
        <begin position="28"/>
        <end position="59"/>
    </location>
</feature>
<dbReference type="RefSeq" id="WP_014815822.1">
    <property type="nucleotide sequence ID" value="NC_018027.1"/>
</dbReference>